<sequence length="129" mass="13869">MTHLKDFPGTLVTVFTLGIARAKWIAETNRLLGAGGAGFMFAWFFSPFANYGVVDRMNNALAAAGSGHRESPILCFLLNGWPFIGAKKRMKRGTQALNNAWAVRQQAAGVVNQTSAFVPSTPETPPATV</sequence>
<feature type="transmembrane region" description="Helical" evidence="1">
    <location>
        <begin position="32"/>
        <end position="53"/>
    </location>
</feature>
<dbReference type="Proteomes" id="UP000580910">
    <property type="component" value="Unassembled WGS sequence"/>
</dbReference>
<keyword evidence="1" id="KW-0472">Membrane</keyword>
<dbReference type="AlphaFoldDB" id="A0A7W3P868"/>
<evidence type="ECO:0000256" key="1">
    <source>
        <dbReference type="SAM" id="Phobius"/>
    </source>
</evidence>
<name>A0A7W3P868_9ACTN</name>
<evidence type="ECO:0000313" key="3">
    <source>
        <dbReference type="Proteomes" id="UP000580910"/>
    </source>
</evidence>
<accession>A0A7W3P868</accession>
<reference evidence="2 3" key="1">
    <citation type="submission" date="2020-07" db="EMBL/GenBank/DDBJ databases">
        <title>Sequencing the genomes of 1000 actinobacteria strains.</title>
        <authorList>
            <person name="Klenk H.-P."/>
        </authorList>
    </citation>
    <scope>NUCLEOTIDE SEQUENCE [LARGE SCALE GENOMIC DNA]</scope>
    <source>
        <strain evidence="2 3">DSM 21349</strain>
    </source>
</reference>
<gene>
    <name evidence="2" type="ORF">FB382_000443</name>
</gene>
<proteinExistence type="predicted"/>
<keyword evidence="1" id="KW-0812">Transmembrane</keyword>
<evidence type="ECO:0000313" key="2">
    <source>
        <dbReference type="EMBL" id="MBA8802152.1"/>
    </source>
</evidence>
<comment type="caution">
    <text evidence="2">The sequence shown here is derived from an EMBL/GenBank/DDBJ whole genome shotgun (WGS) entry which is preliminary data.</text>
</comment>
<dbReference type="EMBL" id="JACGXA010000001">
    <property type="protein sequence ID" value="MBA8802152.1"/>
    <property type="molecule type" value="Genomic_DNA"/>
</dbReference>
<keyword evidence="3" id="KW-1185">Reference proteome</keyword>
<keyword evidence="1" id="KW-1133">Transmembrane helix</keyword>
<protein>
    <submittedName>
        <fullName evidence="2">Uncharacterized protein</fullName>
    </submittedName>
</protein>
<dbReference type="RefSeq" id="WP_182536410.1">
    <property type="nucleotide sequence ID" value="NZ_JACGXA010000001.1"/>
</dbReference>
<organism evidence="2 3">
    <name type="scientific">Nocardioides ginsengisegetis</name>
    <dbReference type="NCBI Taxonomy" id="661491"/>
    <lineage>
        <taxon>Bacteria</taxon>
        <taxon>Bacillati</taxon>
        <taxon>Actinomycetota</taxon>
        <taxon>Actinomycetes</taxon>
        <taxon>Propionibacteriales</taxon>
        <taxon>Nocardioidaceae</taxon>
        <taxon>Nocardioides</taxon>
    </lineage>
</organism>